<dbReference type="CDD" id="cd12173">
    <property type="entry name" value="PGDH_4"/>
    <property type="match status" value="1"/>
</dbReference>
<evidence type="ECO:0000259" key="6">
    <source>
        <dbReference type="Pfam" id="PF02826"/>
    </source>
</evidence>
<reference evidence="8" key="1">
    <citation type="submission" date="2016-09" db="EMBL/GenBank/DDBJ databases">
        <title>Acidihalobacter prosperus F5.</title>
        <authorList>
            <person name="Khaleque H.N."/>
            <person name="Ramsay J.P."/>
            <person name="Kaksonen A.H."/>
            <person name="Boxall N.J."/>
            <person name="Watkin E.L.J."/>
        </authorList>
    </citation>
    <scope>NUCLEOTIDE SEQUENCE [LARGE SCALE GENOMIC DNA]</scope>
    <source>
        <strain evidence="8">F5</strain>
    </source>
</reference>
<dbReference type="GO" id="GO:0051287">
    <property type="term" value="F:NAD binding"/>
    <property type="evidence" value="ECO:0007669"/>
    <property type="project" value="InterPro"/>
</dbReference>
<evidence type="ECO:0000256" key="2">
    <source>
        <dbReference type="ARBA" id="ARBA00023002"/>
    </source>
</evidence>
<dbReference type="SUPFAM" id="SSF52283">
    <property type="entry name" value="Formate/glycerate dehydrogenase catalytic domain-like"/>
    <property type="match status" value="1"/>
</dbReference>
<organism evidence="7 8">
    <name type="scientific">Acidihalobacter yilgarnensis</name>
    <dbReference type="NCBI Taxonomy" id="2819280"/>
    <lineage>
        <taxon>Bacteria</taxon>
        <taxon>Pseudomonadati</taxon>
        <taxon>Pseudomonadota</taxon>
        <taxon>Gammaproteobacteria</taxon>
        <taxon>Chromatiales</taxon>
        <taxon>Ectothiorhodospiraceae</taxon>
        <taxon>Acidihalobacter</taxon>
    </lineage>
</organism>
<evidence type="ECO:0000313" key="7">
    <source>
        <dbReference type="EMBL" id="AOU98034.1"/>
    </source>
</evidence>
<keyword evidence="2 4" id="KW-0560">Oxidoreductase</keyword>
<dbReference type="Pfam" id="PF02826">
    <property type="entry name" value="2-Hacid_dh_C"/>
    <property type="match status" value="1"/>
</dbReference>
<evidence type="ECO:0000259" key="5">
    <source>
        <dbReference type="Pfam" id="PF00389"/>
    </source>
</evidence>
<accession>A0A1D8INN5</accession>
<dbReference type="RefSeq" id="WP_070078410.1">
    <property type="nucleotide sequence ID" value="NZ_CP017415.1"/>
</dbReference>
<evidence type="ECO:0000256" key="4">
    <source>
        <dbReference type="RuleBase" id="RU003719"/>
    </source>
</evidence>
<keyword evidence="8" id="KW-1185">Reference proteome</keyword>
<feature type="domain" description="D-isomer specific 2-hydroxyacid dehydrogenase catalytic" evidence="5">
    <location>
        <begin position="7"/>
        <end position="311"/>
    </location>
</feature>
<name>A0A1D8INN5_9GAMM</name>
<evidence type="ECO:0000256" key="3">
    <source>
        <dbReference type="ARBA" id="ARBA00023027"/>
    </source>
</evidence>
<evidence type="ECO:0000313" key="8">
    <source>
        <dbReference type="Proteomes" id="UP000095401"/>
    </source>
</evidence>
<dbReference type="InterPro" id="IPR036291">
    <property type="entry name" value="NAD(P)-bd_dom_sf"/>
</dbReference>
<evidence type="ECO:0000256" key="1">
    <source>
        <dbReference type="ARBA" id="ARBA00005854"/>
    </source>
</evidence>
<dbReference type="GO" id="GO:0004617">
    <property type="term" value="F:phosphoglycerate dehydrogenase activity"/>
    <property type="evidence" value="ECO:0007669"/>
    <property type="project" value="UniProtKB-ARBA"/>
</dbReference>
<dbReference type="AlphaFoldDB" id="A0A1D8INN5"/>
<dbReference type="FunFam" id="3.40.50.720:FF:000041">
    <property type="entry name" value="D-3-phosphoglycerate dehydrogenase"/>
    <property type="match status" value="1"/>
</dbReference>
<comment type="similarity">
    <text evidence="1 4">Belongs to the D-isomer specific 2-hydroxyacid dehydrogenase family.</text>
</comment>
<dbReference type="Gene3D" id="3.40.50.720">
    <property type="entry name" value="NAD(P)-binding Rossmann-like Domain"/>
    <property type="match status" value="2"/>
</dbReference>
<sequence length="312" mass="33113">MSDVVISEFMDGDAVEALRARLKVRYEPDLADHPIRLADYLHAARALIVRNRTRVDAKLLATAPRLRVVGRLGVGLDNIDLDYCRHRGIRVLPAIGANNIAVAEYVIATMLILVRGSFGATGAMLTGQWPRAALVGGEVQGRELGLVGFGGIARAVACRARGLGLVVRAFDPGLNAADSVWAQHAVEPVDSLASLLAGCDVLSLHVPLNADSRHLMGTQELALMRPGSILINTARGGVVDDAALSAALREGRLAGAALDVFETEPLSAHSMFHDLENLILTPHIAGVTRESNARVSRMIGEAVVQTLEEGPA</sequence>
<dbReference type="PANTHER" id="PTHR42789">
    <property type="entry name" value="D-ISOMER SPECIFIC 2-HYDROXYACID DEHYDROGENASE FAMILY PROTEIN (AFU_ORTHOLOGUE AFUA_6G10090)"/>
    <property type="match status" value="1"/>
</dbReference>
<dbReference type="PROSITE" id="PS00670">
    <property type="entry name" value="D_2_HYDROXYACID_DH_2"/>
    <property type="match status" value="1"/>
</dbReference>
<gene>
    <name evidence="7" type="ORF">BI364_08725</name>
</gene>
<dbReference type="PROSITE" id="PS00671">
    <property type="entry name" value="D_2_HYDROXYACID_DH_3"/>
    <property type="match status" value="1"/>
</dbReference>
<dbReference type="Proteomes" id="UP000095401">
    <property type="component" value="Chromosome"/>
</dbReference>
<feature type="domain" description="D-isomer specific 2-hydroxyacid dehydrogenase NAD-binding" evidence="6">
    <location>
        <begin position="107"/>
        <end position="285"/>
    </location>
</feature>
<dbReference type="InterPro" id="IPR006139">
    <property type="entry name" value="D-isomer_2_OHA_DH_cat_dom"/>
</dbReference>
<dbReference type="Pfam" id="PF00389">
    <property type="entry name" value="2-Hacid_dh"/>
    <property type="match status" value="1"/>
</dbReference>
<dbReference type="InterPro" id="IPR006140">
    <property type="entry name" value="D-isomer_DH_NAD-bd"/>
</dbReference>
<keyword evidence="3" id="KW-0520">NAD</keyword>
<dbReference type="PANTHER" id="PTHR42789:SF1">
    <property type="entry name" value="D-ISOMER SPECIFIC 2-HYDROXYACID DEHYDROGENASE FAMILY PROTEIN (AFU_ORTHOLOGUE AFUA_6G10090)"/>
    <property type="match status" value="1"/>
</dbReference>
<dbReference type="GO" id="GO:0047545">
    <property type="term" value="F:(S)-2-hydroxyglutarate dehydrogenase activity"/>
    <property type="evidence" value="ECO:0007669"/>
    <property type="project" value="UniProtKB-ARBA"/>
</dbReference>
<dbReference type="KEGG" id="aprs:BI364_08725"/>
<dbReference type="InterPro" id="IPR029753">
    <property type="entry name" value="D-isomer_DH_CS"/>
</dbReference>
<proteinExistence type="inferred from homology"/>
<dbReference type="InterPro" id="IPR050857">
    <property type="entry name" value="D-2-hydroxyacid_DH"/>
</dbReference>
<protein>
    <submittedName>
        <fullName evidence="7">3-phosphoglycerate dehydrogenase</fullName>
    </submittedName>
</protein>
<dbReference type="EMBL" id="CP017415">
    <property type="protein sequence ID" value="AOU98034.1"/>
    <property type="molecule type" value="Genomic_DNA"/>
</dbReference>
<dbReference type="SUPFAM" id="SSF51735">
    <property type="entry name" value="NAD(P)-binding Rossmann-fold domains"/>
    <property type="match status" value="1"/>
</dbReference>
<dbReference type="GO" id="GO:0006564">
    <property type="term" value="P:L-serine biosynthetic process"/>
    <property type="evidence" value="ECO:0007669"/>
    <property type="project" value="UniProtKB-ARBA"/>
</dbReference>